<evidence type="ECO:0000256" key="6">
    <source>
        <dbReference type="SAM" id="SignalP"/>
    </source>
</evidence>
<dbReference type="GO" id="GO:0051028">
    <property type="term" value="P:mRNA transport"/>
    <property type="evidence" value="ECO:0007669"/>
    <property type="project" value="UniProtKB-KW"/>
</dbReference>
<accession>A0ABD1CN10</accession>
<feature type="signal peptide" evidence="6">
    <location>
        <begin position="1"/>
        <end position="23"/>
    </location>
</feature>
<evidence type="ECO:0000313" key="8">
    <source>
        <dbReference type="Proteomes" id="UP001562425"/>
    </source>
</evidence>
<evidence type="ECO:0000256" key="2">
    <source>
        <dbReference type="ARBA" id="ARBA00010186"/>
    </source>
</evidence>
<keyword evidence="5" id="KW-0813">Transport</keyword>
<comment type="subcellular location">
    <subcellularLocation>
        <location evidence="1 5">Nucleus</location>
        <location evidence="1 5">Nuclear pore complex</location>
    </subcellularLocation>
</comment>
<dbReference type="PANTHER" id="PTHR11225">
    <property type="entry name" value="NUCLEAR PORE COMPLEX PROTEIN NUP93 NUCLEOPORIN NUP93 DEAD EYE PROTEIN"/>
    <property type="match status" value="1"/>
</dbReference>
<sequence length="384" mass="43872">MALGVAVLAHILLPLALILRLTGERFEYLNLFDEAAARLDRFRVELVESLFLHQTQTVFECQFDKGWELNEKLRIVDDAVQLEVVLGTEEGGCLVSQRNVILYTSWPKVSLPAARCRFMISALLQQAQKLSHDTQVSDDLPRVERTLTQVLQATQELHSRTFEPLDPISTTDIQSFLRNEKENAILSVIEEVHKNSLQAAQNAKWEHTMNDWKLEKVKLMNALVGPSQNWMDIRKGPEQTTLNESTFGGRSSLNIQKMAYAREVYEYNKLINEGAMRPSLVQRFAQVADGFKDSKVSGIWEIMKYMPSVKPSPRTQDPLRARCTQTQFIEQAKRYLENRYKLFMQTVIAEHLRDAQRGGISSILNLVGSFVGLKFANQNQNLCL</sequence>
<dbReference type="Pfam" id="PF04097">
    <property type="entry name" value="Nic96"/>
    <property type="match status" value="1"/>
</dbReference>
<keyword evidence="3 5" id="KW-0906">Nuclear pore complex</keyword>
<keyword evidence="6" id="KW-0732">Signal</keyword>
<feature type="chain" id="PRO_5044769254" description="Nuclear pore protein" evidence="6">
    <location>
        <begin position="24"/>
        <end position="384"/>
    </location>
</feature>
<keyword evidence="5" id="KW-0472">Membrane</keyword>
<keyword evidence="8" id="KW-1185">Reference proteome</keyword>
<dbReference type="PANTHER" id="PTHR11225:SF4">
    <property type="entry name" value="NUCLEAR PORE COMPLEX PROTEIN NUP93"/>
    <property type="match status" value="1"/>
</dbReference>
<keyword evidence="5" id="KW-0653">Protein transport</keyword>
<evidence type="ECO:0000313" key="7">
    <source>
        <dbReference type="EMBL" id="KAL1377743.1"/>
    </source>
</evidence>
<dbReference type="InterPro" id="IPR007231">
    <property type="entry name" value="Nucleoporin_int_Nup93/Nic96"/>
</dbReference>
<evidence type="ECO:0000256" key="3">
    <source>
        <dbReference type="ARBA" id="ARBA00023132"/>
    </source>
</evidence>
<evidence type="ECO:0000256" key="5">
    <source>
        <dbReference type="RuleBase" id="RU364035"/>
    </source>
</evidence>
<reference evidence="7 8" key="1">
    <citation type="submission" date="2024-05" db="EMBL/GenBank/DDBJ databases">
        <title>Culex pipiens pipiens assembly and annotation.</title>
        <authorList>
            <person name="Alout H."/>
            <person name="Durand T."/>
        </authorList>
    </citation>
    <scope>NUCLEOTIDE SEQUENCE [LARGE SCALE GENOMIC DNA]</scope>
    <source>
        <strain evidence="7">HA-2024</strain>
        <tissue evidence="7">Whole body</tissue>
    </source>
</reference>
<keyword evidence="5" id="KW-0509">mRNA transport</keyword>
<proteinExistence type="inferred from homology"/>
<dbReference type="AlphaFoldDB" id="A0ABD1CN10"/>
<gene>
    <name evidence="7" type="ORF">pipiens_016050</name>
</gene>
<dbReference type="GO" id="GO:0015031">
    <property type="term" value="P:protein transport"/>
    <property type="evidence" value="ECO:0007669"/>
    <property type="project" value="UniProtKB-KW"/>
</dbReference>
<protein>
    <recommendedName>
        <fullName evidence="5">Nuclear pore protein</fullName>
    </recommendedName>
</protein>
<keyword evidence="4 5" id="KW-0539">Nucleus</keyword>
<name>A0ABD1CN10_CULPP</name>
<comment type="caution">
    <text evidence="7">The sequence shown here is derived from an EMBL/GenBank/DDBJ whole genome shotgun (WGS) entry which is preliminary data.</text>
</comment>
<dbReference type="Proteomes" id="UP001562425">
    <property type="component" value="Unassembled WGS sequence"/>
</dbReference>
<dbReference type="GO" id="GO:0005643">
    <property type="term" value="C:nuclear pore"/>
    <property type="evidence" value="ECO:0007669"/>
    <property type="project" value="UniProtKB-SubCell"/>
</dbReference>
<comment type="similarity">
    <text evidence="2 5">Belongs to the nucleoporin interacting component (NIC) family.</text>
</comment>
<evidence type="ECO:0000256" key="1">
    <source>
        <dbReference type="ARBA" id="ARBA00004567"/>
    </source>
</evidence>
<evidence type="ECO:0000256" key="4">
    <source>
        <dbReference type="ARBA" id="ARBA00023242"/>
    </source>
</evidence>
<organism evidence="7 8">
    <name type="scientific">Culex pipiens pipiens</name>
    <name type="common">Northern house mosquito</name>
    <dbReference type="NCBI Taxonomy" id="38569"/>
    <lineage>
        <taxon>Eukaryota</taxon>
        <taxon>Metazoa</taxon>
        <taxon>Ecdysozoa</taxon>
        <taxon>Arthropoda</taxon>
        <taxon>Hexapoda</taxon>
        <taxon>Insecta</taxon>
        <taxon>Pterygota</taxon>
        <taxon>Neoptera</taxon>
        <taxon>Endopterygota</taxon>
        <taxon>Diptera</taxon>
        <taxon>Nematocera</taxon>
        <taxon>Culicoidea</taxon>
        <taxon>Culicidae</taxon>
        <taxon>Culicinae</taxon>
        <taxon>Culicini</taxon>
        <taxon>Culex</taxon>
        <taxon>Culex</taxon>
    </lineage>
</organism>
<keyword evidence="5" id="KW-0811">Translocation</keyword>
<dbReference type="EMBL" id="JBEHCU010010775">
    <property type="protein sequence ID" value="KAL1377743.1"/>
    <property type="molecule type" value="Genomic_DNA"/>
</dbReference>